<feature type="transmembrane region" description="Helical" evidence="1">
    <location>
        <begin position="183"/>
        <end position="204"/>
    </location>
</feature>
<evidence type="ECO:0000313" key="3">
    <source>
        <dbReference type="Proteomes" id="UP000305675"/>
    </source>
</evidence>
<keyword evidence="1" id="KW-0812">Transmembrane</keyword>
<gene>
    <name evidence="2" type="ORF">FCL42_17625</name>
</gene>
<feature type="transmembrane region" description="Helical" evidence="1">
    <location>
        <begin position="105"/>
        <end position="136"/>
    </location>
</feature>
<feature type="transmembrane region" description="Helical" evidence="1">
    <location>
        <begin position="66"/>
        <end position="85"/>
    </location>
</feature>
<proteinExistence type="predicted"/>
<name>A0A4V5NVS6_9GAMM</name>
<keyword evidence="1" id="KW-1133">Transmembrane helix</keyword>
<feature type="transmembrane region" description="Helical" evidence="1">
    <location>
        <begin position="225"/>
        <end position="243"/>
    </location>
</feature>
<dbReference type="OrthoDB" id="6707471at2"/>
<dbReference type="EMBL" id="SWCJ01000018">
    <property type="protein sequence ID" value="TKB51722.1"/>
    <property type="molecule type" value="Genomic_DNA"/>
</dbReference>
<reference evidence="2 3" key="1">
    <citation type="submission" date="2019-04" db="EMBL/GenBank/DDBJ databases">
        <authorList>
            <person name="Hwang J.C."/>
        </authorList>
    </citation>
    <scope>NUCLEOTIDE SEQUENCE [LARGE SCALE GENOMIC DNA]</scope>
    <source>
        <strain evidence="2 3">IMCC35002</strain>
    </source>
</reference>
<keyword evidence="1" id="KW-0472">Membrane</keyword>
<dbReference type="InterPro" id="IPR037185">
    <property type="entry name" value="EmrE-like"/>
</dbReference>
<feature type="transmembrane region" description="Helical" evidence="1">
    <location>
        <begin position="274"/>
        <end position="289"/>
    </location>
</feature>
<dbReference type="SUPFAM" id="SSF103481">
    <property type="entry name" value="Multidrug resistance efflux transporter EmrE"/>
    <property type="match status" value="2"/>
</dbReference>
<organism evidence="2 3">
    <name type="scientific">Ferrimonas aestuarii</name>
    <dbReference type="NCBI Taxonomy" id="2569539"/>
    <lineage>
        <taxon>Bacteria</taxon>
        <taxon>Pseudomonadati</taxon>
        <taxon>Pseudomonadota</taxon>
        <taxon>Gammaproteobacteria</taxon>
        <taxon>Alteromonadales</taxon>
        <taxon>Ferrimonadaceae</taxon>
        <taxon>Ferrimonas</taxon>
    </lineage>
</organism>
<comment type="caution">
    <text evidence="2">The sequence shown here is derived from an EMBL/GenBank/DDBJ whole genome shotgun (WGS) entry which is preliminary data.</text>
</comment>
<feature type="transmembrane region" description="Helical" evidence="1">
    <location>
        <begin position="32"/>
        <end position="54"/>
    </location>
</feature>
<keyword evidence="3" id="KW-1185">Reference proteome</keyword>
<sequence>MWVAFTLLAAFSQAWRNALQSELSKEVDALGVTLARFVYAGPMAALYLSGIYWLWPAALPTWSWQLGGFIVAAALMQILATGLMIRLFQMKNFAVGAGLAKSEALFAAIFGVVAFGTSLSPLGWLGVFVGAAAVLLLSGKDGFKQLSWPTLLTGMACGSAFALTSLWIREASLVVNAPFPHRAAWVLLLVISLQTLILLIYLALVKPDTLKHLQQRRISVLKISACSCLGSIGWFSAMALTAVPLVKTLGQIEVLFTLMVAALWLKQKVQVKEVGGLVLIAIAAILVIWG</sequence>
<dbReference type="Proteomes" id="UP000305675">
    <property type="component" value="Unassembled WGS sequence"/>
</dbReference>
<feature type="transmembrane region" description="Helical" evidence="1">
    <location>
        <begin position="148"/>
        <end position="168"/>
    </location>
</feature>
<evidence type="ECO:0000256" key="1">
    <source>
        <dbReference type="SAM" id="Phobius"/>
    </source>
</evidence>
<feature type="transmembrane region" description="Helical" evidence="1">
    <location>
        <begin position="249"/>
        <end position="265"/>
    </location>
</feature>
<accession>A0A4V5NVS6</accession>
<dbReference type="RefSeq" id="WP_136864811.1">
    <property type="nucleotide sequence ID" value="NZ_SWCJ01000018.1"/>
</dbReference>
<protein>
    <submittedName>
        <fullName evidence="2">Multidrug transporter</fullName>
    </submittedName>
</protein>
<evidence type="ECO:0000313" key="2">
    <source>
        <dbReference type="EMBL" id="TKB51722.1"/>
    </source>
</evidence>
<dbReference type="AlphaFoldDB" id="A0A4V5NVS6"/>